<accession>A0A369K6P9</accession>
<evidence type="ECO:0000313" key="3">
    <source>
        <dbReference type="Proteomes" id="UP000076154"/>
    </source>
</evidence>
<dbReference type="STRING" id="39966.A0A369K6P9"/>
<name>A0A369K6P9_HYPMA</name>
<dbReference type="AlphaFoldDB" id="A0A369K6P9"/>
<reference evidence="2" key="1">
    <citation type="submission" date="2018-04" db="EMBL/GenBank/DDBJ databases">
        <title>Whole genome sequencing of Hypsizygus marmoreus.</title>
        <authorList>
            <person name="Choi I.-G."/>
            <person name="Min B."/>
            <person name="Kim J.-G."/>
            <person name="Kim S."/>
            <person name="Oh Y.-L."/>
            <person name="Kong W.-S."/>
            <person name="Park H."/>
            <person name="Jeong J."/>
            <person name="Song E.-S."/>
        </authorList>
    </citation>
    <scope>NUCLEOTIDE SEQUENCE [LARGE SCALE GENOMIC DNA]</scope>
    <source>
        <strain evidence="2">51987-8</strain>
    </source>
</reference>
<organism evidence="2 3">
    <name type="scientific">Hypsizygus marmoreus</name>
    <name type="common">White beech mushroom</name>
    <name type="synonym">Agaricus marmoreus</name>
    <dbReference type="NCBI Taxonomy" id="39966"/>
    <lineage>
        <taxon>Eukaryota</taxon>
        <taxon>Fungi</taxon>
        <taxon>Dikarya</taxon>
        <taxon>Basidiomycota</taxon>
        <taxon>Agaricomycotina</taxon>
        <taxon>Agaricomycetes</taxon>
        <taxon>Agaricomycetidae</taxon>
        <taxon>Agaricales</taxon>
        <taxon>Tricholomatineae</taxon>
        <taxon>Lyophyllaceae</taxon>
        <taxon>Hypsizygus</taxon>
    </lineage>
</organism>
<dbReference type="Proteomes" id="UP000076154">
    <property type="component" value="Unassembled WGS sequence"/>
</dbReference>
<gene>
    <name evidence="2" type="ORF">Hypma_007112</name>
</gene>
<evidence type="ECO:0000313" key="2">
    <source>
        <dbReference type="EMBL" id="RDB30281.1"/>
    </source>
</evidence>
<keyword evidence="3" id="KW-1185">Reference proteome</keyword>
<evidence type="ECO:0000256" key="1">
    <source>
        <dbReference type="SAM" id="MobiDB-lite"/>
    </source>
</evidence>
<comment type="caution">
    <text evidence="2">The sequence shown here is derived from an EMBL/GenBank/DDBJ whole genome shotgun (WGS) entry which is preliminary data.</text>
</comment>
<dbReference type="OrthoDB" id="417252at2759"/>
<dbReference type="InParanoid" id="A0A369K6P9"/>
<protein>
    <submittedName>
        <fullName evidence="2">Uncharacterized protein</fullName>
    </submittedName>
</protein>
<proteinExistence type="predicted"/>
<feature type="region of interest" description="Disordered" evidence="1">
    <location>
        <begin position="25"/>
        <end position="60"/>
    </location>
</feature>
<sequence>MFLRQLLRRRRLLLPLPRSTHLPTPSPPTFWPGAGTVLSRNSPPSTPAHPRRSSPSSSLRSYSSTSLMHWSLFVHFDDPEGPTLLLDMCISPTYTYPDTYINMIRGRVLRSSVPRHCRLPLLQGFLGGTGCADASLAAAASFSKDLYVEFEQPLLGEMEKVAGDFLFFFEWLREKVLYNARYLICEAYRGSTSESPLALSQNT</sequence>
<dbReference type="EMBL" id="LUEZ02000005">
    <property type="protein sequence ID" value="RDB30281.1"/>
    <property type="molecule type" value="Genomic_DNA"/>
</dbReference>